<dbReference type="EMBL" id="METD01000001">
    <property type="protein sequence ID" value="OGB73505.1"/>
    <property type="molecule type" value="Genomic_DNA"/>
</dbReference>
<evidence type="ECO:0000313" key="2">
    <source>
        <dbReference type="Proteomes" id="UP000178085"/>
    </source>
</evidence>
<organism evidence="1 2">
    <name type="scientific">candidate division Kazan bacterium RIFCSPLOWO2_01_FULL_45_19</name>
    <dbReference type="NCBI Taxonomy" id="1798538"/>
    <lineage>
        <taxon>Bacteria</taxon>
        <taxon>Bacteria division Kazan-3B-28</taxon>
    </lineage>
</organism>
<dbReference type="AlphaFoldDB" id="A0A1F4NPX8"/>
<proteinExistence type="predicted"/>
<comment type="caution">
    <text evidence="1">The sequence shown here is derived from an EMBL/GenBank/DDBJ whole genome shotgun (WGS) entry which is preliminary data.</text>
</comment>
<name>A0A1F4NPX8_UNCK3</name>
<sequence length="273" mass="29237">MKSLIYWGGLLLGVLCLFAGPRLIAPMAYAEEQAPILDSWSPTQIDSKSFGGATIVVTGQLWPNKQYGLSAFLFDRQTLTRIPLTTFSYTPLDNRMVVEIPFHIVVPATGRMYDIGLTTINGTQTITENAILVEVLPELIATPPSGGNDIPEVTPPLITPTPTPDIVRDTPNAPTVSGYTPDRIGSSASSASIVITGDNWPVTNHGLSAYLVDSTTGQHINLETISYVPDGGRLVVQTPAYTVGSPASLYDLVIITINGERTTIHNAIAYSVV</sequence>
<evidence type="ECO:0000313" key="1">
    <source>
        <dbReference type="EMBL" id="OGB73505.1"/>
    </source>
</evidence>
<accession>A0A1F4NPX8</accession>
<reference evidence="1 2" key="1">
    <citation type="journal article" date="2016" name="Nat. Commun.">
        <title>Thousands of microbial genomes shed light on interconnected biogeochemical processes in an aquifer system.</title>
        <authorList>
            <person name="Anantharaman K."/>
            <person name="Brown C.T."/>
            <person name="Hug L.A."/>
            <person name="Sharon I."/>
            <person name="Castelle C.J."/>
            <person name="Probst A.J."/>
            <person name="Thomas B.C."/>
            <person name="Singh A."/>
            <person name="Wilkins M.J."/>
            <person name="Karaoz U."/>
            <person name="Brodie E.L."/>
            <person name="Williams K.H."/>
            <person name="Hubbard S.S."/>
            <person name="Banfield J.F."/>
        </authorList>
    </citation>
    <scope>NUCLEOTIDE SEQUENCE [LARGE SCALE GENOMIC DNA]</scope>
</reference>
<dbReference type="Proteomes" id="UP000178085">
    <property type="component" value="Unassembled WGS sequence"/>
</dbReference>
<gene>
    <name evidence="1" type="ORF">A3K51_01470</name>
</gene>
<protein>
    <submittedName>
        <fullName evidence="1">Uncharacterized protein</fullName>
    </submittedName>
</protein>